<reference evidence="3 5" key="2">
    <citation type="journal article" date="2019" name="Nat. Med.">
        <title>A library of human gut bacterial isolates paired with longitudinal multiomics data enables mechanistic microbiome research.</title>
        <authorList>
            <person name="Poyet M."/>
            <person name="Groussin M."/>
            <person name="Gibbons S.M."/>
            <person name="Avila-Pacheco J."/>
            <person name="Jiang X."/>
            <person name="Kearney S.M."/>
            <person name="Perrotta A.R."/>
            <person name="Berdy B."/>
            <person name="Zhao S."/>
            <person name="Lieberman T.D."/>
            <person name="Swanson P.K."/>
            <person name="Smith M."/>
            <person name="Roesemann S."/>
            <person name="Alexander J.E."/>
            <person name="Rich S.A."/>
            <person name="Livny J."/>
            <person name="Vlamakis H."/>
            <person name="Clish C."/>
            <person name="Bullock K."/>
            <person name="Deik A."/>
            <person name="Scott J."/>
            <person name="Pierce K.A."/>
            <person name="Xavier R.J."/>
            <person name="Alm E.J."/>
        </authorList>
    </citation>
    <scope>NUCLEOTIDE SEQUENCE [LARGE SCALE GENOMIC DNA]</scope>
    <source>
        <strain evidence="3 5">BIOML-A2</strain>
    </source>
</reference>
<reference evidence="2" key="3">
    <citation type="submission" date="2023-01" db="EMBL/GenBank/DDBJ databases">
        <title>Human gut microbiome strain richness.</title>
        <authorList>
            <person name="Chen-Liaw A."/>
        </authorList>
    </citation>
    <scope>NUCLEOTIDE SEQUENCE</scope>
    <source>
        <strain evidence="2">1001287st1_F4_1001285I_161205</strain>
    </source>
</reference>
<sequence length="258" mass="29253">MDTITTQSKGSNFVEVKDEFVLDETERTRTVFKAAMHSGGIRRDIIRYRKNSDGTCEELIPVNFNSLHPDDGIKITLPTDAIRILFEKLKELEVILQKRGIRYGTHDFTIADASTLVINNKNKATIIRKLLEADLGEEVWNQLTQNNPDIATRLAAAKLHEDRIISLRTFEQMLSDEKLTENDWQNFFEENIWIFGYGLRYQILRLIQAQPNYGGATVSGMGGQRGDFLTATEAETKFTCLRVCLKNAAYPIGGSFAL</sequence>
<proteinExistence type="predicted"/>
<dbReference type="AlphaFoldDB" id="A0A174A1N5"/>
<reference evidence="1 4" key="1">
    <citation type="submission" date="2015-09" db="EMBL/GenBank/DDBJ databases">
        <authorList>
            <consortium name="Pathogen Informatics"/>
        </authorList>
    </citation>
    <scope>NUCLEOTIDE SEQUENCE [LARGE SCALE GENOMIC DNA]</scope>
    <source>
        <strain evidence="1 4">2789STDY5608854</strain>
    </source>
</reference>
<organism evidence="1 4">
    <name type="scientific">Flavonifractor plautii</name>
    <name type="common">Fusobacterium plautii</name>
    <dbReference type="NCBI Taxonomy" id="292800"/>
    <lineage>
        <taxon>Bacteria</taxon>
        <taxon>Bacillati</taxon>
        <taxon>Bacillota</taxon>
        <taxon>Clostridia</taxon>
        <taxon>Eubacteriales</taxon>
        <taxon>Oscillospiraceae</taxon>
        <taxon>Flavonifractor</taxon>
    </lineage>
</organism>
<evidence type="ECO:0000313" key="2">
    <source>
        <dbReference type="EMBL" id="MDB7931704.1"/>
    </source>
</evidence>
<accession>A0A174A1N5</accession>
<evidence type="ECO:0000313" key="3">
    <source>
        <dbReference type="EMBL" id="MSB21909.1"/>
    </source>
</evidence>
<dbReference type="RefSeq" id="WP_009260869.1">
    <property type="nucleotide sequence ID" value="NZ_BAABXT010000001.1"/>
</dbReference>
<dbReference type="EMBL" id="JAQLWV010000002">
    <property type="protein sequence ID" value="MDB7931704.1"/>
    <property type="molecule type" value="Genomic_DNA"/>
</dbReference>
<dbReference type="EMBL" id="CYZT01000018">
    <property type="protein sequence ID" value="CUN81730.1"/>
    <property type="molecule type" value="Genomic_DNA"/>
</dbReference>
<gene>
    <name evidence="1" type="ORF">ERS852411_00533</name>
    <name evidence="3" type="ORF">GKE97_20735</name>
    <name evidence="2" type="ORF">PNE06_01335</name>
</gene>
<name>A0A174A1N5_FLAPL</name>
<evidence type="ECO:0000313" key="5">
    <source>
        <dbReference type="Proteomes" id="UP000434475"/>
    </source>
</evidence>
<evidence type="ECO:0000313" key="1">
    <source>
        <dbReference type="EMBL" id="CUN81730.1"/>
    </source>
</evidence>
<dbReference type="Proteomes" id="UP001211173">
    <property type="component" value="Unassembled WGS sequence"/>
</dbReference>
<protein>
    <submittedName>
        <fullName evidence="1">Uncharacterized protein</fullName>
    </submittedName>
</protein>
<dbReference type="EMBL" id="WKPR01000029">
    <property type="protein sequence ID" value="MSB21909.1"/>
    <property type="molecule type" value="Genomic_DNA"/>
</dbReference>
<dbReference type="Proteomes" id="UP000434475">
    <property type="component" value="Unassembled WGS sequence"/>
</dbReference>
<evidence type="ECO:0000313" key="4">
    <source>
        <dbReference type="Proteomes" id="UP000095746"/>
    </source>
</evidence>
<dbReference type="Proteomes" id="UP000095746">
    <property type="component" value="Unassembled WGS sequence"/>
</dbReference>